<name>A0A941AW47_9GAMM</name>
<dbReference type="InterPro" id="IPR045389">
    <property type="entry name" value="DUF6522"/>
</dbReference>
<comment type="caution">
    <text evidence="1">The sequence shown here is derived from an EMBL/GenBank/DDBJ whole genome shotgun (WGS) entry which is preliminary data.</text>
</comment>
<reference evidence="1" key="2">
    <citation type="submission" date="2021-03" db="EMBL/GenBank/DDBJ databases">
        <authorList>
            <person name="Cao W."/>
        </authorList>
    </citation>
    <scope>NUCLEOTIDE SEQUENCE</scope>
    <source>
        <strain evidence="1">110414</strain>
    </source>
</reference>
<keyword evidence="2" id="KW-1185">Reference proteome</keyword>
<sequence>MAKSIPIRLNPKFEIEIDGAQVASAFGLATDEFKRLLDDRKIAHLCERGTGADEGLYRTTFYYGQKRVRLVVDREGRLVGAIER</sequence>
<dbReference type="EMBL" id="JAGKTC010000003">
    <property type="protein sequence ID" value="MBP3985352.1"/>
    <property type="molecule type" value="Genomic_DNA"/>
</dbReference>
<dbReference type="Proteomes" id="UP000673447">
    <property type="component" value="Unassembled WGS sequence"/>
</dbReference>
<protein>
    <submittedName>
        <fullName evidence="1">Uncharacterized protein</fullName>
    </submittedName>
</protein>
<dbReference type="RefSeq" id="WP_210537220.1">
    <property type="nucleotide sequence ID" value="NZ_JAGKTC010000003.1"/>
</dbReference>
<dbReference type="Pfam" id="PF20132">
    <property type="entry name" value="DUF6522"/>
    <property type="match status" value="1"/>
</dbReference>
<evidence type="ECO:0000313" key="2">
    <source>
        <dbReference type="Proteomes" id="UP000673447"/>
    </source>
</evidence>
<accession>A0A941AW47</accession>
<dbReference type="AlphaFoldDB" id="A0A941AW47"/>
<gene>
    <name evidence="1" type="ORF">J5837_13140</name>
</gene>
<reference evidence="1" key="1">
    <citation type="journal article" date="2016" name="Int. J. Syst. Evol. Microbiol.">
        <title>Pseudoxanthomonas helianthi sp. nov., isolated from roots of Jerusalem artichoke (Helianthus tuberosus).</title>
        <authorList>
            <person name="Kittiwongwattana C."/>
            <person name="Thawai C."/>
        </authorList>
    </citation>
    <scope>NUCLEOTIDE SEQUENCE</scope>
    <source>
        <strain evidence="1">110414</strain>
    </source>
</reference>
<organism evidence="1 2">
    <name type="scientific">Pseudoxanthomonas helianthi</name>
    <dbReference type="NCBI Taxonomy" id="1453541"/>
    <lineage>
        <taxon>Bacteria</taxon>
        <taxon>Pseudomonadati</taxon>
        <taxon>Pseudomonadota</taxon>
        <taxon>Gammaproteobacteria</taxon>
        <taxon>Lysobacterales</taxon>
        <taxon>Lysobacteraceae</taxon>
        <taxon>Pseudoxanthomonas</taxon>
    </lineage>
</organism>
<evidence type="ECO:0000313" key="1">
    <source>
        <dbReference type="EMBL" id="MBP3985352.1"/>
    </source>
</evidence>
<proteinExistence type="predicted"/>